<reference evidence="2" key="1">
    <citation type="submission" date="2018-05" db="EMBL/GenBank/DDBJ databases">
        <authorList>
            <person name="Lanie J.A."/>
            <person name="Ng W.-L."/>
            <person name="Kazmierczak K.M."/>
            <person name="Andrzejewski T.M."/>
            <person name="Davidsen T.M."/>
            <person name="Wayne K.J."/>
            <person name="Tettelin H."/>
            <person name="Glass J.I."/>
            <person name="Rusch D."/>
            <person name="Podicherti R."/>
            <person name="Tsui H.-C.T."/>
            <person name="Winkler M.E."/>
        </authorList>
    </citation>
    <scope>NUCLEOTIDE SEQUENCE</scope>
</reference>
<gene>
    <name evidence="2" type="ORF">METZ01_LOCUS418960</name>
</gene>
<name>A0A382X4K3_9ZZZZ</name>
<dbReference type="AlphaFoldDB" id="A0A382X4K3"/>
<protein>
    <recommendedName>
        <fullName evidence="1">UGSC-like domain-containing protein</fullName>
    </recommendedName>
</protein>
<evidence type="ECO:0000259" key="1">
    <source>
        <dbReference type="Pfam" id="PF24696"/>
    </source>
</evidence>
<evidence type="ECO:0000313" key="2">
    <source>
        <dbReference type="EMBL" id="SVD66106.1"/>
    </source>
</evidence>
<dbReference type="EMBL" id="UINC01164976">
    <property type="protein sequence ID" value="SVD66106.1"/>
    <property type="molecule type" value="Genomic_DNA"/>
</dbReference>
<sequence length="44" mass="4808">MHDAMELEIRGIPVVVICTNPFLNSAGVHARTFGRTDFKPVGIP</sequence>
<proteinExistence type="predicted"/>
<organism evidence="2">
    <name type="scientific">marine metagenome</name>
    <dbReference type="NCBI Taxonomy" id="408172"/>
    <lineage>
        <taxon>unclassified sequences</taxon>
        <taxon>metagenomes</taxon>
        <taxon>ecological metagenomes</taxon>
    </lineage>
</organism>
<feature type="domain" description="UGSC-like" evidence="1">
    <location>
        <begin position="1"/>
        <end position="43"/>
    </location>
</feature>
<dbReference type="InterPro" id="IPR057767">
    <property type="entry name" value="UGSC-like_dom"/>
</dbReference>
<dbReference type="Pfam" id="PF24696">
    <property type="entry name" value="UGSC"/>
    <property type="match status" value="1"/>
</dbReference>
<accession>A0A382X4K3</accession>
<feature type="non-terminal residue" evidence="2">
    <location>
        <position position="44"/>
    </location>
</feature>